<keyword evidence="5 7" id="KW-1133">Transmembrane helix</keyword>
<feature type="transmembrane region" description="Helical" evidence="7">
    <location>
        <begin position="130"/>
        <end position="152"/>
    </location>
</feature>
<keyword evidence="4 7" id="KW-0812">Transmembrane</keyword>
<evidence type="ECO:0000256" key="2">
    <source>
        <dbReference type="ARBA" id="ARBA00022448"/>
    </source>
</evidence>
<evidence type="ECO:0000256" key="3">
    <source>
        <dbReference type="ARBA" id="ARBA00022475"/>
    </source>
</evidence>
<keyword evidence="6 7" id="KW-0472">Membrane</keyword>
<comment type="caution">
    <text evidence="8">The sequence shown here is derived from an EMBL/GenBank/DDBJ whole genome shotgun (WGS) entry which is preliminary data.</text>
</comment>
<dbReference type="GO" id="GO:0000041">
    <property type="term" value="P:transition metal ion transport"/>
    <property type="evidence" value="ECO:0007669"/>
    <property type="project" value="InterPro"/>
</dbReference>
<dbReference type="EMBL" id="AMZO01000022">
    <property type="protein sequence ID" value="ELR64772.1"/>
    <property type="molecule type" value="Genomic_DNA"/>
</dbReference>
<evidence type="ECO:0000313" key="9">
    <source>
        <dbReference type="Proteomes" id="UP000011134"/>
    </source>
</evidence>
<feature type="transmembrane region" description="Helical" evidence="7">
    <location>
        <begin position="35"/>
        <end position="51"/>
    </location>
</feature>
<feature type="transmembrane region" description="Helical" evidence="7">
    <location>
        <begin position="63"/>
        <end position="96"/>
    </location>
</feature>
<keyword evidence="9" id="KW-1185">Reference proteome</keyword>
<dbReference type="Proteomes" id="UP000011134">
    <property type="component" value="Unassembled WGS sequence"/>
</dbReference>
<proteinExistence type="predicted"/>
<dbReference type="Gene3D" id="1.10.1760.20">
    <property type="match status" value="1"/>
</dbReference>
<evidence type="ECO:0000256" key="6">
    <source>
        <dbReference type="ARBA" id="ARBA00023136"/>
    </source>
</evidence>
<feature type="transmembrane region" description="Helical" evidence="7">
    <location>
        <begin position="102"/>
        <end position="123"/>
    </location>
</feature>
<evidence type="ECO:0000256" key="7">
    <source>
        <dbReference type="SAM" id="Phobius"/>
    </source>
</evidence>
<evidence type="ECO:0000313" key="8">
    <source>
        <dbReference type="EMBL" id="ELR64772.1"/>
    </source>
</evidence>
<dbReference type="RefSeq" id="WP_007467454.1">
    <property type="nucleotide sequence ID" value="NZ_AMZO01000022.1"/>
</dbReference>
<organism evidence="8 9">
    <name type="scientific">Photobacterium marinum</name>
    <dbReference type="NCBI Taxonomy" id="1056511"/>
    <lineage>
        <taxon>Bacteria</taxon>
        <taxon>Pseudomonadati</taxon>
        <taxon>Pseudomonadota</taxon>
        <taxon>Gammaproteobacteria</taxon>
        <taxon>Vibrionales</taxon>
        <taxon>Vibrionaceae</taxon>
        <taxon>Photobacterium</taxon>
    </lineage>
</organism>
<feature type="transmembrane region" description="Helical" evidence="7">
    <location>
        <begin position="172"/>
        <end position="197"/>
    </location>
</feature>
<evidence type="ECO:0000256" key="5">
    <source>
        <dbReference type="ARBA" id="ARBA00022989"/>
    </source>
</evidence>
<dbReference type="Pfam" id="PF01891">
    <property type="entry name" value="CbiM"/>
    <property type="match status" value="1"/>
</dbReference>
<evidence type="ECO:0000256" key="1">
    <source>
        <dbReference type="ARBA" id="ARBA00004651"/>
    </source>
</evidence>
<reference evidence="8 9" key="1">
    <citation type="submission" date="2012-12" db="EMBL/GenBank/DDBJ databases">
        <title>Genome Assembly of Photobacterium sp. AK15.</title>
        <authorList>
            <person name="Khatri I."/>
            <person name="Vaidya B."/>
            <person name="Srinivas T.N.R."/>
            <person name="Subramanian S."/>
            <person name="Pinnaka A."/>
        </authorList>
    </citation>
    <scope>NUCLEOTIDE SEQUENCE [LARGE SCALE GENOMIC DNA]</scope>
    <source>
        <strain evidence="8 9">AK15</strain>
    </source>
</reference>
<name>L8JBL5_9GAMM</name>
<sequence>MTALQWCGLLLWLAILVLRYPREFWSKFRAESDYQHLVMASVLVLFLLWSLRAGIAEGLQVHFLALTVLILCHGWKIAVLIGSLPVVGLSLFGMVAWPDAGLYAMTGVVLPITFSYGFFLFTYRFLPRHLFVYLFVGAFFNGALTMAVHLLLTSGWVFFSNLYSWHYIVENYLALLPLLLFPEALLNGMAMTLLVVYKPEWVRTFADRDYIYSSRDRDE</sequence>
<evidence type="ECO:0000256" key="4">
    <source>
        <dbReference type="ARBA" id="ARBA00022692"/>
    </source>
</evidence>
<comment type="subcellular location">
    <subcellularLocation>
        <location evidence="1">Cell membrane</location>
        <topology evidence="1">Multi-pass membrane protein</topology>
    </subcellularLocation>
</comment>
<accession>L8JBL5</accession>
<dbReference type="GO" id="GO:0005886">
    <property type="term" value="C:plasma membrane"/>
    <property type="evidence" value="ECO:0007669"/>
    <property type="project" value="UniProtKB-SubCell"/>
</dbReference>
<gene>
    <name evidence="8" type="ORF">C942_02178</name>
</gene>
<dbReference type="InterPro" id="IPR002751">
    <property type="entry name" value="CbiM/NikMN"/>
</dbReference>
<protein>
    <submittedName>
        <fullName evidence="8">Membrane protein</fullName>
    </submittedName>
</protein>
<dbReference type="OrthoDB" id="5297929at2"/>
<keyword evidence="2" id="KW-0813">Transport</keyword>
<keyword evidence="3" id="KW-1003">Cell membrane</keyword>
<dbReference type="PATRIC" id="fig|1056511.3.peg.3251"/>
<dbReference type="AlphaFoldDB" id="L8JBL5"/>